<organism evidence="2 3">
    <name type="scientific">Methylobacterium planeticum</name>
    <dbReference type="NCBI Taxonomy" id="2615211"/>
    <lineage>
        <taxon>Bacteria</taxon>
        <taxon>Pseudomonadati</taxon>
        <taxon>Pseudomonadota</taxon>
        <taxon>Alphaproteobacteria</taxon>
        <taxon>Hyphomicrobiales</taxon>
        <taxon>Methylobacteriaceae</taxon>
        <taxon>Methylobacterium</taxon>
    </lineage>
</organism>
<evidence type="ECO:0000313" key="3">
    <source>
        <dbReference type="Proteomes" id="UP000441523"/>
    </source>
</evidence>
<protein>
    <submittedName>
        <fullName evidence="2">Uncharacterized protein</fullName>
    </submittedName>
</protein>
<dbReference type="EMBL" id="VZZJ01000026">
    <property type="protein sequence ID" value="KAB1070551.1"/>
    <property type="molecule type" value="Genomic_DNA"/>
</dbReference>
<proteinExistence type="predicted"/>
<gene>
    <name evidence="2" type="ORF">F6X51_22020</name>
</gene>
<feature type="region of interest" description="Disordered" evidence="1">
    <location>
        <begin position="1"/>
        <end position="20"/>
    </location>
</feature>
<sequence>MSNVIRPDFGGKRRNEPAADDAQMVDAQVVEALALYGEEAGYRVGLVQDDTGPEGLVFRVFVGACALDDVETVAVLPPTPEGRVEADAIGLAILRTLEIIASDQDLSGAT</sequence>
<dbReference type="RefSeq" id="WP_150965830.1">
    <property type="nucleotide sequence ID" value="NZ_VZZJ01000026.1"/>
</dbReference>
<comment type="caution">
    <text evidence="2">The sequence shown here is derived from an EMBL/GenBank/DDBJ whole genome shotgun (WGS) entry which is preliminary data.</text>
</comment>
<keyword evidence="3" id="KW-1185">Reference proteome</keyword>
<dbReference type="AlphaFoldDB" id="A0A6N6MPW4"/>
<evidence type="ECO:0000256" key="1">
    <source>
        <dbReference type="SAM" id="MobiDB-lite"/>
    </source>
</evidence>
<dbReference type="Proteomes" id="UP000441523">
    <property type="component" value="Unassembled WGS sequence"/>
</dbReference>
<evidence type="ECO:0000313" key="2">
    <source>
        <dbReference type="EMBL" id="KAB1070551.1"/>
    </source>
</evidence>
<accession>A0A6N6MPW4</accession>
<reference evidence="2 3" key="1">
    <citation type="submission" date="2019-09" db="EMBL/GenBank/DDBJ databases">
        <title>YIM 132548 draft genome.</title>
        <authorList>
            <person name="Jiang L."/>
        </authorList>
    </citation>
    <scope>NUCLEOTIDE SEQUENCE [LARGE SCALE GENOMIC DNA]</scope>
    <source>
        <strain evidence="2 3">YIM 132548</strain>
    </source>
</reference>
<name>A0A6N6MPW4_9HYPH</name>